<keyword evidence="1" id="KW-1133">Transmembrane helix</keyword>
<keyword evidence="1" id="KW-0812">Transmembrane</keyword>
<feature type="transmembrane region" description="Helical" evidence="1">
    <location>
        <begin position="12"/>
        <end position="38"/>
    </location>
</feature>
<gene>
    <name evidence="2" type="ORF">D8Y22_16645</name>
</gene>
<comment type="caution">
    <text evidence="2">The sequence shown here is derived from an EMBL/GenBank/DDBJ whole genome shotgun (WGS) entry which is preliminary data.</text>
</comment>
<evidence type="ECO:0000313" key="3">
    <source>
        <dbReference type="Proteomes" id="UP000318864"/>
    </source>
</evidence>
<feature type="transmembrane region" description="Helical" evidence="1">
    <location>
        <begin position="58"/>
        <end position="83"/>
    </location>
</feature>
<organism evidence="2 3">
    <name type="scientific">Salinadaptatus halalkaliphilus</name>
    <dbReference type="NCBI Taxonomy" id="2419781"/>
    <lineage>
        <taxon>Archaea</taxon>
        <taxon>Methanobacteriati</taxon>
        <taxon>Methanobacteriota</taxon>
        <taxon>Stenosarchaea group</taxon>
        <taxon>Halobacteria</taxon>
        <taxon>Halobacteriales</taxon>
        <taxon>Natrialbaceae</taxon>
        <taxon>Salinadaptatus</taxon>
    </lineage>
</organism>
<dbReference type="OrthoDB" id="170096at2157"/>
<dbReference type="AlphaFoldDB" id="A0A4S3TM79"/>
<keyword evidence="1" id="KW-0472">Membrane</keyword>
<evidence type="ECO:0000313" key="2">
    <source>
        <dbReference type="EMBL" id="THE63728.1"/>
    </source>
</evidence>
<dbReference type="Proteomes" id="UP000318864">
    <property type="component" value="Unassembled WGS sequence"/>
</dbReference>
<reference evidence="2 3" key="1">
    <citation type="submission" date="2018-10" db="EMBL/GenBank/DDBJ databases">
        <title>Natronolimnobius sp. XQ-INN 246 isolated from Inner Mongolia Autonomous Region of China.</title>
        <authorList>
            <person name="Xue Q."/>
        </authorList>
    </citation>
    <scope>NUCLEOTIDE SEQUENCE [LARGE SCALE GENOMIC DNA]</scope>
    <source>
        <strain evidence="2 3">XQ-INN 246</strain>
    </source>
</reference>
<sequence length="97" mass="10330">MLPDSPRGRLRWALSESLIVAGIFLAWIAVAITATIVLRVLTFPFRVLLGQSPLPADVLLSVTVLGNAVLAIGMVTSLLYVAVRAGTILLEYAERGA</sequence>
<evidence type="ECO:0000256" key="1">
    <source>
        <dbReference type="SAM" id="Phobius"/>
    </source>
</evidence>
<accession>A0A4S3TM79</accession>
<keyword evidence="3" id="KW-1185">Reference proteome</keyword>
<protein>
    <submittedName>
        <fullName evidence="2">Uncharacterized protein</fullName>
    </submittedName>
</protein>
<name>A0A4S3TM79_9EURY</name>
<proteinExistence type="predicted"/>
<dbReference type="EMBL" id="RBZW01000058">
    <property type="protein sequence ID" value="THE63728.1"/>
    <property type="molecule type" value="Genomic_DNA"/>
</dbReference>